<feature type="chain" id="PRO_5002097958" evidence="1">
    <location>
        <begin position="28"/>
        <end position="583"/>
    </location>
</feature>
<keyword evidence="1" id="KW-0732">Signal</keyword>
<keyword evidence="3" id="KW-1185">Reference proteome</keyword>
<comment type="caution">
    <text evidence="2">The sequence shown here is derived from an EMBL/GenBank/DDBJ whole genome shotgun (WGS) entry which is preliminary data.</text>
</comment>
<dbReference type="EMBL" id="JSUQ01000020">
    <property type="protein sequence ID" value="KHQ51077.1"/>
    <property type="molecule type" value="Genomic_DNA"/>
</dbReference>
<name>A0A0B3RSU7_9RHOB</name>
<feature type="signal peptide" evidence="1">
    <location>
        <begin position="1"/>
        <end position="27"/>
    </location>
</feature>
<dbReference type="OrthoDB" id="7055623at2"/>
<accession>A0A0B3RSU7</accession>
<evidence type="ECO:0000313" key="2">
    <source>
        <dbReference type="EMBL" id="KHQ51077.1"/>
    </source>
</evidence>
<sequence>MRPKSFISATAVAAISAATLQTTPALAEAGGVLDPQTRALQMQQYNEDRTKSILELQPFRTTQTAQGADGTSYELVSLNPGINSWYVLTVSSEGFWSSTRQFHLELADPEHSVMALAGGAEPELVITGEATEYRCAPWSGRSPELDEAQYRGLPFAPICEERVFLRNQVRGNSTNREAVAEFLRDNVVFGESIVNMIKGSFYEDAFMNSGPVVEGADAGETVKALGKAKLDNAPVFRASFNFDLEGAEGGRVEAGSWYAIKDVPGVYASAMKPGMISREILSRPGETHGLDGVERGADVYMMAFDLEQFELGYELGTEHPRLGWSPRPSGAGRNYRTPGPDGIDDSTPLVRSGMLSPAKTDRVVGTFAAGFKRSHGAWRLTEKAYTNYGHHYGFISEGVVFSKLQPDLVTILVMDDGTIDMRKWTREDDKLLPHIRFARQNGVPLIEPDPATGEGVPGSQVRSWMGGNWSGDADAKLRTLRGGACMKTAAGRKFLIYAYFSTATPSAMARTFQAYGCDYAMLLDMNSQEHTYAAVYTQEDGAVVPHHLVSGMASIDDRRRDGTPIPRFVGFADNRDFIYLLRK</sequence>
<proteinExistence type="predicted"/>
<protein>
    <submittedName>
        <fullName evidence="2">Uncharacterized protein</fullName>
    </submittedName>
</protein>
<evidence type="ECO:0000256" key="1">
    <source>
        <dbReference type="SAM" id="SignalP"/>
    </source>
</evidence>
<organism evidence="2 3">
    <name type="scientific">Mameliella alba</name>
    <dbReference type="NCBI Taxonomy" id="561184"/>
    <lineage>
        <taxon>Bacteria</taxon>
        <taxon>Pseudomonadati</taxon>
        <taxon>Pseudomonadota</taxon>
        <taxon>Alphaproteobacteria</taxon>
        <taxon>Rhodobacterales</taxon>
        <taxon>Roseobacteraceae</taxon>
        <taxon>Mameliella</taxon>
    </lineage>
</organism>
<evidence type="ECO:0000313" key="3">
    <source>
        <dbReference type="Proteomes" id="UP000030960"/>
    </source>
</evidence>
<gene>
    <name evidence="2" type="ORF">OA50_04447</name>
</gene>
<dbReference type="RefSeq" id="WP_052244755.1">
    <property type="nucleotide sequence ID" value="NZ_JSUQ01000020.1"/>
</dbReference>
<reference evidence="2 3" key="1">
    <citation type="submission" date="2014-10" db="EMBL/GenBank/DDBJ databases">
        <title>Genome sequence of Ponticoccus sp. strain UMTAT08 isolated from clonal culture of toxic dinoflagellate Alexandrium tamiyavanichii.</title>
        <authorList>
            <person name="Gan H.Y."/>
            <person name="Muhd D.-D."/>
            <person name="Mohd Noor M.E."/>
            <person name="Yeong Y.S."/>
            <person name="Usup G."/>
        </authorList>
    </citation>
    <scope>NUCLEOTIDE SEQUENCE [LARGE SCALE GENOMIC DNA]</scope>
    <source>
        <strain evidence="2 3">UMTAT08</strain>
    </source>
</reference>
<dbReference type="Proteomes" id="UP000030960">
    <property type="component" value="Unassembled WGS sequence"/>
</dbReference>
<dbReference type="AlphaFoldDB" id="A0A0B3RSU7"/>